<name>A0A0F9IK35_9ZZZZ</name>
<dbReference type="EMBL" id="LAZR01013829">
    <property type="protein sequence ID" value="KKM20149.1"/>
    <property type="molecule type" value="Genomic_DNA"/>
</dbReference>
<sequence length="112" mass="13055">MNISYQHEYLRECCRLLRPASLNTSFTTLEIKFIRACIADLRAAPKLNDCPLSYFRNRHQNTVEIRDGSIKIICKIISSFDNPMDDQIERLKITKILNTDLQLDVQSKHNSK</sequence>
<proteinExistence type="predicted"/>
<protein>
    <submittedName>
        <fullName evidence="1">Uncharacterized protein</fullName>
    </submittedName>
</protein>
<reference evidence="1" key="1">
    <citation type="journal article" date="2015" name="Nature">
        <title>Complex archaea that bridge the gap between prokaryotes and eukaryotes.</title>
        <authorList>
            <person name="Spang A."/>
            <person name="Saw J.H."/>
            <person name="Jorgensen S.L."/>
            <person name="Zaremba-Niedzwiedzka K."/>
            <person name="Martijn J."/>
            <person name="Lind A.E."/>
            <person name="van Eijk R."/>
            <person name="Schleper C."/>
            <person name="Guy L."/>
            <person name="Ettema T.J."/>
        </authorList>
    </citation>
    <scope>NUCLEOTIDE SEQUENCE</scope>
</reference>
<organism evidence="1">
    <name type="scientific">marine sediment metagenome</name>
    <dbReference type="NCBI Taxonomy" id="412755"/>
    <lineage>
        <taxon>unclassified sequences</taxon>
        <taxon>metagenomes</taxon>
        <taxon>ecological metagenomes</taxon>
    </lineage>
</organism>
<gene>
    <name evidence="1" type="ORF">LCGC14_1648350</name>
</gene>
<evidence type="ECO:0000313" key="1">
    <source>
        <dbReference type="EMBL" id="KKM20149.1"/>
    </source>
</evidence>
<comment type="caution">
    <text evidence="1">The sequence shown here is derived from an EMBL/GenBank/DDBJ whole genome shotgun (WGS) entry which is preliminary data.</text>
</comment>
<dbReference type="AlphaFoldDB" id="A0A0F9IK35"/>
<accession>A0A0F9IK35</accession>